<dbReference type="Proteomes" id="UP000654918">
    <property type="component" value="Unassembled WGS sequence"/>
</dbReference>
<name>A0A8H6JPQ5_9PEZI</name>
<evidence type="ECO:0000313" key="1">
    <source>
        <dbReference type="EMBL" id="KAF6816910.1"/>
    </source>
</evidence>
<reference evidence="1" key="1">
    <citation type="journal article" date="2020" name="Phytopathology">
        <title>Genome Sequence Resources of Colletotrichum truncatum, C. plurivorum, C. musicola, and C. sojae: Four Species Pathogenic to Soybean (Glycine max).</title>
        <authorList>
            <person name="Rogerio F."/>
            <person name="Boufleur T.R."/>
            <person name="Ciampi-Guillardi M."/>
            <person name="Sukno S.A."/>
            <person name="Thon M.R."/>
            <person name="Massola Junior N.S."/>
            <person name="Baroncelli R."/>
        </authorList>
    </citation>
    <scope>NUCLEOTIDE SEQUENCE</scope>
    <source>
        <strain evidence="1">LFN00145</strain>
    </source>
</reference>
<organism evidence="1 2">
    <name type="scientific">Colletotrichum plurivorum</name>
    <dbReference type="NCBI Taxonomy" id="2175906"/>
    <lineage>
        <taxon>Eukaryota</taxon>
        <taxon>Fungi</taxon>
        <taxon>Dikarya</taxon>
        <taxon>Ascomycota</taxon>
        <taxon>Pezizomycotina</taxon>
        <taxon>Sordariomycetes</taxon>
        <taxon>Hypocreomycetidae</taxon>
        <taxon>Glomerellales</taxon>
        <taxon>Glomerellaceae</taxon>
        <taxon>Colletotrichum</taxon>
        <taxon>Colletotrichum orchidearum species complex</taxon>
    </lineage>
</organism>
<proteinExistence type="predicted"/>
<evidence type="ECO:0000313" key="2">
    <source>
        <dbReference type="Proteomes" id="UP000654918"/>
    </source>
</evidence>
<dbReference type="AlphaFoldDB" id="A0A8H6JPQ5"/>
<dbReference type="EMBL" id="WIGO01000327">
    <property type="protein sequence ID" value="KAF6816910.1"/>
    <property type="molecule type" value="Genomic_DNA"/>
</dbReference>
<sequence length="75" mass="8806">MAGETVASSVSEPAAPSQRWYDKWRWYEQNTSKEEKTLLRKLDFMILTFGCLTFFTKDKVDAIGLAYYYEYNKSS</sequence>
<accession>A0A8H6JPQ5</accession>
<comment type="caution">
    <text evidence="1">The sequence shown here is derived from an EMBL/GenBank/DDBJ whole genome shotgun (WGS) entry which is preliminary data.</text>
</comment>
<protein>
    <submittedName>
        <fullName evidence="1">Uncharacterized protein</fullName>
    </submittedName>
</protein>
<keyword evidence="2" id="KW-1185">Reference proteome</keyword>
<gene>
    <name evidence="1" type="ORF">CPLU01_13733</name>
</gene>